<comment type="subcellular location">
    <subcellularLocation>
        <location evidence="3">Secreted</location>
    </subcellularLocation>
</comment>
<dbReference type="RefSeq" id="WP_319612320.1">
    <property type="nucleotide sequence ID" value="NZ_JAWXYB010000001.1"/>
</dbReference>
<dbReference type="AlphaFoldDB" id="A0AAW9DKR5"/>
<proteinExistence type="predicted"/>
<dbReference type="SUPFAM" id="SSF56024">
    <property type="entry name" value="Phospholipase D/nuclease"/>
    <property type="match status" value="2"/>
</dbReference>
<evidence type="ECO:0000256" key="6">
    <source>
        <dbReference type="ARBA" id="ARBA00029594"/>
    </source>
</evidence>
<dbReference type="GO" id="GO:0016891">
    <property type="term" value="F:RNA endonuclease activity producing 5'-phosphomonoesters, hydrolytic mechanism"/>
    <property type="evidence" value="ECO:0007669"/>
    <property type="project" value="TreeGrafter"/>
</dbReference>
<dbReference type="InterPro" id="IPR025202">
    <property type="entry name" value="PLD-like_dom"/>
</dbReference>
<organism evidence="8 9">
    <name type="scientific">Acidiphilium acidophilum</name>
    <name type="common">Thiobacillus acidophilus</name>
    <dbReference type="NCBI Taxonomy" id="76588"/>
    <lineage>
        <taxon>Bacteria</taxon>
        <taxon>Pseudomonadati</taxon>
        <taxon>Pseudomonadota</taxon>
        <taxon>Alphaproteobacteria</taxon>
        <taxon>Acetobacterales</taxon>
        <taxon>Acidocellaceae</taxon>
        <taxon>Acidiphilium</taxon>
    </lineage>
</organism>
<evidence type="ECO:0000313" key="8">
    <source>
        <dbReference type="EMBL" id="MDX5929179.1"/>
    </source>
</evidence>
<keyword evidence="5" id="KW-0964">Secreted</keyword>
<dbReference type="Proteomes" id="UP001279553">
    <property type="component" value="Unassembled WGS sequence"/>
</dbReference>
<protein>
    <recommendedName>
        <fullName evidence="4">Phospholipase D</fullName>
    </recommendedName>
    <alternativeName>
        <fullName evidence="6">Choline phosphatase</fullName>
    </alternativeName>
</protein>
<evidence type="ECO:0000256" key="5">
    <source>
        <dbReference type="ARBA" id="ARBA00022525"/>
    </source>
</evidence>
<sequence>MISICPQSGPAPVISFLDKARVTLGINVYYLASKPVLRAIKADVRRGVKTYVIVDGEPYGISRSLVSREMANLRATGAHVHVAPRRFEGRYRFDHAKYAVSHGEVLIGSANWDAAAFHHDRDYIDRTASPALVAALERIFRADWYNRSAGDRGRSGAPTLVVSPGSEPTLARVIDQPGHVDIEAEELGDDPVIIRAIEAKGADARIIFPMTLAPSDRDRVASLQRHGVQVEFLPKHPVYLHAKMIVGPQAGFIGSQNFSRTSLNANREIGIMLYSGPDRAALRRQFEIDWHDADHLHQPT</sequence>
<feature type="domain" description="PLD phosphodiesterase" evidence="7">
    <location>
        <begin position="236"/>
        <end position="262"/>
    </location>
</feature>
<evidence type="ECO:0000259" key="7">
    <source>
        <dbReference type="SMART" id="SM00155"/>
    </source>
</evidence>
<comment type="catalytic activity">
    <reaction evidence="1">
        <text>a 1,2-diacyl-sn-glycero-3-phosphocholine + H2O = a 1,2-diacyl-sn-glycero-3-phosphate + choline + H(+)</text>
        <dbReference type="Rhea" id="RHEA:14445"/>
        <dbReference type="ChEBI" id="CHEBI:15354"/>
        <dbReference type="ChEBI" id="CHEBI:15377"/>
        <dbReference type="ChEBI" id="CHEBI:15378"/>
        <dbReference type="ChEBI" id="CHEBI:57643"/>
        <dbReference type="ChEBI" id="CHEBI:58608"/>
        <dbReference type="EC" id="3.1.4.4"/>
    </reaction>
</comment>
<comment type="function">
    <text evidence="2">Could be a virulence factor.</text>
</comment>
<evidence type="ECO:0000256" key="2">
    <source>
        <dbReference type="ARBA" id="ARBA00003145"/>
    </source>
</evidence>
<evidence type="ECO:0000313" key="9">
    <source>
        <dbReference type="Proteomes" id="UP001279553"/>
    </source>
</evidence>
<keyword evidence="9" id="KW-1185">Reference proteome</keyword>
<comment type="caution">
    <text evidence="8">The sequence shown here is derived from an EMBL/GenBank/DDBJ whole genome shotgun (WGS) entry which is preliminary data.</text>
</comment>
<dbReference type="PANTHER" id="PTHR43856:SF2">
    <property type="entry name" value="PHOSPHOLIPASE D"/>
    <property type="match status" value="1"/>
</dbReference>
<feature type="domain" description="PLD phosphodiesterase" evidence="7">
    <location>
        <begin position="90"/>
        <end position="116"/>
    </location>
</feature>
<dbReference type="Pfam" id="PF13091">
    <property type="entry name" value="PLDc_2"/>
    <property type="match status" value="2"/>
</dbReference>
<evidence type="ECO:0000256" key="3">
    <source>
        <dbReference type="ARBA" id="ARBA00004613"/>
    </source>
</evidence>
<dbReference type="Gene3D" id="3.30.870.10">
    <property type="entry name" value="Endonuclease Chain A"/>
    <property type="match status" value="2"/>
</dbReference>
<name>A0AAW9DKR5_ACIAO</name>
<evidence type="ECO:0000256" key="1">
    <source>
        <dbReference type="ARBA" id="ARBA00000798"/>
    </source>
</evidence>
<dbReference type="PANTHER" id="PTHR43856">
    <property type="entry name" value="CARDIOLIPIN HYDROLASE"/>
    <property type="match status" value="1"/>
</dbReference>
<gene>
    <name evidence="8" type="ORF">SIL87_00140</name>
</gene>
<dbReference type="InterPro" id="IPR051406">
    <property type="entry name" value="PLD_domain"/>
</dbReference>
<dbReference type="GO" id="GO:0005576">
    <property type="term" value="C:extracellular region"/>
    <property type="evidence" value="ECO:0007669"/>
    <property type="project" value="UniProtKB-SubCell"/>
</dbReference>
<dbReference type="GO" id="GO:0004630">
    <property type="term" value="F:phospholipase D activity"/>
    <property type="evidence" value="ECO:0007669"/>
    <property type="project" value="UniProtKB-EC"/>
</dbReference>
<dbReference type="GO" id="GO:0006793">
    <property type="term" value="P:phosphorus metabolic process"/>
    <property type="evidence" value="ECO:0007669"/>
    <property type="project" value="UniProtKB-ARBA"/>
</dbReference>
<reference evidence="8 9" key="1">
    <citation type="submission" date="2023-11" db="EMBL/GenBank/DDBJ databases">
        <title>MicrobeMod: A computational toolkit for identifying prokaryotic methylation and restriction-modification with nanopore sequencing.</title>
        <authorList>
            <person name="Crits-Christoph A."/>
            <person name="Kang S.C."/>
            <person name="Lee H."/>
            <person name="Ostrov N."/>
        </authorList>
    </citation>
    <scope>NUCLEOTIDE SEQUENCE [LARGE SCALE GENOMIC DNA]</scope>
    <source>
        <strain evidence="8 9">DSMZ 700</strain>
    </source>
</reference>
<dbReference type="SMART" id="SM00155">
    <property type="entry name" value="PLDc"/>
    <property type="match status" value="2"/>
</dbReference>
<evidence type="ECO:0000256" key="4">
    <source>
        <dbReference type="ARBA" id="ARBA00018392"/>
    </source>
</evidence>
<accession>A0AAW9DKR5</accession>
<dbReference type="InterPro" id="IPR001736">
    <property type="entry name" value="PLipase_D/transphosphatidylase"/>
</dbReference>
<dbReference type="EMBL" id="JAWXYB010000001">
    <property type="protein sequence ID" value="MDX5929179.1"/>
    <property type="molecule type" value="Genomic_DNA"/>
</dbReference>